<dbReference type="PRINTS" id="PR00259">
    <property type="entry name" value="TMFOUR"/>
</dbReference>
<accession>A0A8I6S0N6</accession>
<organism evidence="8 9">
    <name type="scientific">Cimex lectularius</name>
    <name type="common">Bed bug</name>
    <name type="synonym">Acanthia lectularia</name>
    <dbReference type="NCBI Taxonomy" id="79782"/>
    <lineage>
        <taxon>Eukaryota</taxon>
        <taxon>Metazoa</taxon>
        <taxon>Ecdysozoa</taxon>
        <taxon>Arthropoda</taxon>
        <taxon>Hexapoda</taxon>
        <taxon>Insecta</taxon>
        <taxon>Pterygota</taxon>
        <taxon>Neoptera</taxon>
        <taxon>Paraneoptera</taxon>
        <taxon>Hemiptera</taxon>
        <taxon>Heteroptera</taxon>
        <taxon>Panheteroptera</taxon>
        <taxon>Cimicomorpha</taxon>
        <taxon>Cimicidae</taxon>
        <taxon>Cimex</taxon>
    </lineage>
</organism>
<name>A0A8I6S0N6_CIMLE</name>
<dbReference type="OrthoDB" id="9993879at2759"/>
<keyword evidence="9" id="KW-1185">Reference proteome</keyword>
<dbReference type="SUPFAM" id="SSF48652">
    <property type="entry name" value="Tetraspanin"/>
    <property type="match status" value="1"/>
</dbReference>
<protein>
    <recommendedName>
        <fullName evidence="7">Tetraspanin</fullName>
    </recommendedName>
</protein>
<dbReference type="CDD" id="cd03127">
    <property type="entry name" value="tetraspanin_LEL"/>
    <property type="match status" value="1"/>
</dbReference>
<dbReference type="GO" id="GO:0016020">
    <property type="term" value="C:membrane"/>
    <property type="evidence" value="ECO:0007669"/>
    <property type="project" value="UniProtKB-SubCell"/>
</dbReference>
<keyword evidence="4 7" id="KW-1133">Transmembrane helix</keyword>
<dbReference type="RefSeq" id="XP_014255992.1">
    <property type="nucleotide sequence ID" value="XM_014400506.2"/>
</dbReference>
<dbReference type="Gene3D" id="1.10.1450.10">
    <property type="entry name" value="Tetraspanin"/>
    <property type="match status" value="1"/>
</dbReference>
<evidence type="ECO:0000256" key="1">
    <source>
        <dbReference type="ARBA" id="ARBA00004141"/>
    </source>
</evidence>
<evidence type="ECO:0000256" key="5">
    <source>
        <dbReference type="ARBA" id="ARBA00023136"/>
    </source>
</evidence>
<evidence type="ECO:0000313" key="9">
    <source>
        <dbReference type="Proteomes" id="UP000494040"/>
    </source>
</evidence>
<dbReference type="PANTHER" id="PTHR19282:SF522">
    <property type="entry name" value="TETRASPANIN"/>
    <property type="match status" value="1"/>
</dbReference>
<dbReference type="KEGG" id="clec:106670308"/>
<feature type="transmembrane region" description="Helical" evidence="7">
    <location>
        <begin position="191"/>
        <end position="218"/>
    </location>
</feature>
<feature type="transmembrane region" description="Helical" evidence="7">
    <location>
        <begin position="12"/>
        <end position="39"/>
    </location>
</feature>
<keyword evidence="6" id="KW-1015">Disulfide bond</keyword>
<proteinExistence type="inferred from homology"/>
<dbReference type="EnsemblMetazoa" id="XM_014400506.2">
    <property type="protein sequence ID" value="XP_014255992.1"/>
    <property type="gene ID" value="LOC106670308"/>
</dbReference>
<feature type="disulfide bond" evidence="6">
    <location>
        <begin position="145"/>
        <end position="163"/>
    </location>
</feature>
<dbReference type="PANTHER" id="PTHR19282">
    <property type="entry name" value="TETRASPANIN"/>
    <property type="match status" value="1"/>
</dbReference>
<dbReference type="InterPro" id="IPR008952">
    <property type="entry name" value="Tetraspanin_EC2_sf"/>
</dbReference>
<dbReference type="InterPro" id="IPR018499">
    <property type="entry name" value="Tetraspanin/Peripherin"/>
</dbReference>
<evidence type="ECO:0000256" key="6">
    <source>
        <dbReference type="PIRSR" id="PIRSR002419-1"/>
    </source>
</evidence>
<sequence length="244" mass="27382">MVEAATVIVYPIKLVLLTFNILCMLFGTILFVFSVIYLIYGNQLTNLISHYLSIICIFCMIGAMIIFIIASVGVVGVLKKSKAHLHIYTTLLVCMAILKIILGITSFVLYPVADKHLNKELARWYNDTPTYKESIKYIQEAFDCCGSFKLEEWAIEKLPKSCCPPKTEVCNRTSAYQTPCYQGIVKTVNNYFIVIGALCFLVLAVEGLCTIFACLIICSFGEEDYRRSTIHIVRDHPPPPLPAA</sequence>
<comment type="similarity">
    <text evidence="2 7">Belongs to the tetraspanin (TM4SF) family.</text>
</comment>
<evidence type="ECO:0000256" key="7">
    <source>
        <dbReference type="RuleBase" id="RU361218"/>
    </source>
</evidence>
<keyword evidence="3 7" id="KW-0812">Transmembrane</keyword>
<dbReference type="OMA" id="CTIFACL"/>
<dbReference type="Proteomes" id="UP000494040">
    <property type="component" value="Unassembled WGS sequence"/>
</dbReference>
<reference evidence="8" key="1">
    <citation type="submission" date="2022-01" db="UniProtKB">
        <authorList>
            <consortium name="EnsemblMetazoa"/>
        </authorList>
    </citation>
    <scope>IDENTIFICATION</scope>
</reference>
<evidence type="ECO:0000256" key="2">
    <source>
        <dbReference type="ARBA" id="ARBA00006840"/>
    </source>
</evidence>
<comment type="subcellular location">
    <subcellularLocation>
        <location evidence="1 7">Membrane</location>
        <topology evidence="1 7">Multi-pass membrane protein</topology>
    </subcellularLocation>
</comment>
<dbReference type="GeneID" id="106670308"/>
<dbReference type="Pfam" id="PF00335">
    <property type="entry name" value="Tetraspanin"/>
    <property type="match status" value="1"/>
</dbReference>
<feature type="transmembrane region" description="Helical" evidence="7">
    <location>
        <begin position="90"/>
        <end position="113"/>
    </location>
</feature>
<evidence type="ECO:0000256" key="4">
    <source>
        <dbReference type="ARBA" id="ARBA00022989"/>
    </source>
</evidence>
<evidence type="ECO:0000256" key="3">
    <source>
        <dbReference type="ARBA" id="ARBA00022692"/>
    </source>
</evidence>
<evidence type="ECO:0000313" key="8">
    <source>
        <dbReference type="EnsemblMetazoa" id="XP_014255992.1"/>
    </source>
</evidence>
<feature type="transmembrane region" description="Helical" evidence="7">
    <location>
        <begin position="51"/>
        <end position="78"/>
    </location>
</feature>
<dbReference type="InterPro" id="IPR000301">
    <property type="entry name" value="Tetraspanin_animals"/>
</dbReference>
<dbReference type="AlphaFoldDB" id="A0A8I6S0N6"/>
<dbReference type="PIRSF" id="PIRSF002419">
    <property type="entry name" value="Tetraspanin"/>
    <property type="match status" value="1"/>
</dbReference>
<keyword evidence="5 7" id="KW-0472">Membrane</keyword>